<evidence type="ECO:0000256" key="3">
    <source>
        <dbReference type="ARBA" id="ARBA00023027"/>
    </source>
</evidence>
<sequence length="524" mass="59375">MAVIESEVKVAAEVHQNNTNTTIVNVDDINRKITAKKCMEIARLAYDSGRTRSLKFRKTQLKNLERMYAETQEEMVEALRKDLKKPRQESYMSEIDIVQNDLRNLLFNFDKYTKPEYPNRDQTQLFDTPMIYKEPYGVVLIIGAWNYPFLVTVLPIAGAIAAGNCIIIKPSEIAPASAQYICRNLPKYLDKECYQVYSGGVAETSDLLKEKFDYIFFTGSTSIGKIIQSAAAKNLTPTTLELGGKCPVYIDETVNMELTTKRIIWGKCLNLGQTCVGPDYILCSEKTQDEFVSWTKRILGEFYGDNLKNSPDLARIATNRHFNRLISLLNNCNIALGGQVHPNERFISPTIVTNVKLTDPIMQDEIFGPILPIITIKSKEEAVSVINSKEKPLALYVFSNNSTTVDYILNATSSGGVIVNDVVVHVTCDNLPFGGVGDSGIGVYHGRKSFDTFTHRKSVLKRNFCPVSEMLYRLRYPPYSDRKTRIISFLTQKRRRIFGKFFLYLSVYVLGVLMGFLIQYIFNI</sequence>
<evidence type="ECO:0000256" key="7">
    <source>
        <dbReference type="SAM" id="Phobius"/>
    </source>
</evidence>
<evidence type="ECO:0000259" key="8">
    <source>
        <dbReference type="Pfam" id="PF00171"/>
    </source>
</evidence>
<evidence type="ECO:0000256" key="6">
    <source>
        <dbReference type="SAM" id="Coils"/>
    </source>
</evidence>
<feature type="domain" description="Aldehyde dehydrogenase" evidence="8">
    <location>
        <begin position="12"/>
        <end position="459"/>
    </location>
</feature>
<feature type="transmembrane region" description="Helical" evidence="7">
    <location>
        <begin position="501"/>
        <end position="522"/>
    </location>
</feature>
<dbReference type="GO" id="GO:0004029">
    <property type="term" value="F:aldehyde dehydrogenase (NAD+) activity"/>
    <property type="evidence" value="ECO:0007669"/>
    <property type="project" value="TreeGrafter"/>
</dbReference>
<dbReference type="InterPro" id="IPR016162">
    <property type="entry name" value="Ald_DH_N"/>
</dbReference>
<keyword evidence="3" id="KW-0520">NAD</keyword>
<evidence type="ECO:0000256" key="2">
    <source>
        <dbReference type="ARBA" id="ARBA00023002"/>
    </source>
</evidence>
<gene>
    <name evidence="9" type="ORF">QE152_g36116</name>
</gene>
<keyword evidence="7" id="KW-1133">Transmembrane helix</keyword>
<dbReference type="InterPro" id="IPR016163">
    <property type="entry name" value="Ald_DH_C"/>
</dbReference>
<dbReference type="FunFam" id="3.40.605.10:FF:000004">
    <property type="entry name" value="Aldehyde dehydrogenase"/>
    <property type="match status" value="1"/>
</dbReference>
<dbReference type="GO" id="GO:0006081">
    <property type="term" value="P:aldehyde metabolic process"/>
    <property type="evidence" value="ECO:0007669"/>
    <property type="project" value="InterPro"/>
</dbReference>
<evidence type="ECO:0000313" key="10">
    <source>
        <dbReference type="Proteomes" id="UP001458880"/>
    </source>
</evidence>
<dbReference type="Pfam" id="PF00171">
    <property type="entry name" value="Aldedh"/>
    <property type="match status" value="1"/>
</dbReference>
<reference evidence="9 10" key="1">
    <citation type="journal article" date="2024" name="BMC Genomics">
        <title>De novo assembly and annotation of Popillia japonica's genome with initial clues to its potential as an invasive pest.</title>
        <authorList>
            <person name="Cucini C."/>
            <person name="Boschi S."/>
            <person name="Funari R."/>
            <person name="Cardaioli E."/>
            <person name="Iannotti N."/>
            <person name="Marturano G."/>
            <person name="Paoli F."/>
            <person name="Bruttini M."/>
            <person name="Carapelli A."/>
            <person name="Frati F."/>
            <person name="Nardi F."/>
        </authorList>
    </citation>
    <scope>NUCLEOTIDE SEQUENCE [LARGE SCALE GENOMIC DNA]</scope>
    <source>
        <strain evidence="9">DMR45628</strain>
    </source>
</reference>
<dbReference type="FunFam" id="3.40.309.10:FF:000003">
    <property type="entry name" value="Aldehyde dehydrogenase"/>
    <property type="match status" value="1"/>
</dbReference>
<dbReference type="Proteomes" id="UP001458880">
    <property type="component" value="Unassembled WGS sequence"/>
</dbReference>
<dbReference type="EMBL" id="JASPKY010000631">
    <property type="protein sequence ID" value="KAK9687628.1"/>
    <property type="molecule type" value="Genomic_DNA"/>
</dbReference>
<dbReference type="AlphaFoldDB" id="A0AAW1IE03"/>
<dbReference type="PANTHER" id="PTHR43570:SF16">
    <property type="entry name" value="ALDEHYDE DEHYDROGENASE TYPE III, ISOFORM Q"/>
    <property type="match status" value="1"/>
</dbReference>
<dbReference type="InterPro" id="IPR016161">
    <property type="entry name" value="Ald_DH/histidinol_DH"/>
</dbReference>
<evidence type="ECO:0000256" key="5">
    <source>
        <dbReference type="PIRSR" id="PIRSR036492-1"/>
    </source>
</evidence>
<dbReference type="GO" id="GO:0005737">
    <property type="term" value="C:cytoplasm"/>
    <property type="evidence" value="ECO:0007669"/>
    <property type="project" value="TreeGrafter"/>
</dbReference>
<organism evidence="9 10">
    <name type="scientific">Popillia japonica</name>
    <name type="common">Japanese beetle</name>
    <dbReference type="NCBI Taxonomy" id="7064"/>
    <lineage>
        <taxon>Eukaryota</taxon>
        <taxon>Metazoa</taxon>
        <taxon>Ecdysozoa</taxon>
        <taxon>Arthropoda</taxon>
        <taxon>Hexapoda</taxon>
        <taxon>Insecta</taxon>
        <taxon>Pterygota</taxon>
        <taxon>Neoptera</taxon>
        <taxon>Endopterygota</taxon>
        <taxon>Coleoptera</taxon>
        <taxon>Polyphaga</taxon>
        <taxon>Scarabaeiformia</taxon>
        <taxon>Scarabaeidae</taxon>
        <taxon>Rutelinae</taxon>
        <taxon>Popillia</taxon>
    </lineage>
</organism>
<dbReference type="PANTHER" id="PTHR43570">
    <property type="entry name" value="ALDEHYDE DEHYDROGENASE"/>
    <property type="match status" value="1"/>
</dbReference>
<keyword evidence="7" id="KW-0812">Transmembrane</keyword>
<evidence type="ECO:0000256" key="1">
    <source>
        <dbReference type="ARBA" id="ARBA00009986"/>
    </source>
</evidence>
<keyword evidence="6" id="KW-0175">Coiled coil</keyword>
<feature type="coiled-coil region" evidence="6">
    <location>
        <begin position="54"/>
        <end position="81"/>
    </location>
</feature>
<comment type="similarity">
    <text evidence="1 4">Belongs to the aldehyde dehydrogenase family.</text>
</comment>
<dbReference type="Gene3D" id="3.40.605.10">
    <property type="entry name" value="Aldehyde Dehydrogenase, Chain A, domain 1"/>
    <property type="match status" value="1"/>
</dbReference>
<dbReference type="InterPro" id="IPR015590">
    <property type="entry name" value="Aldehyde_DH_dom"/>
</dbReference>
<protein>
    <recommendedName>
        <fullName evidence="4">Aldehyde dehydrogenase</fullName>
    </recommendedName>
</protein>
<feature type="active site" evidence="5">
    <location>
        <position position="241"/>
    </location>
</feature>
<accession>A0AAW1IE03</accession>
<comment type="caution">
    <text evidence="9">The sequence shown here is derived from an EMBL/GenBank/DDBJ whole genome shotgun (WGS) entry which is preliminary data.</text>
</comment>
<proteinExistence type="inferred from homology"/>
<keyword evidence="10" id="KW-1185">Reference proteome</keyword>
<dbReference type="InterPro" id="IPR012394">
    <property type="entry name" value="Aldehyde_DH_NAD(P)"/>
</dbReference>
<name>A0AAW1IE03_POPJA</name>
<dbReference type="SUPFAM" id="SSF53720">
    <property type="entry name" value="ALDH-like"/>
    <property type="match status" value="1"/>
</dbReference>
<evidence type="ECO:0000256" key="4">
    <source>
        <dbReference type="PIRNR" id="PIRNR036492"/>
    </source>
</evidence>
<feature type="active site" evidence="5">
    <location>
        <position position="275"/>
    </location>
</feature>
<dbReference type="PIRSF" id="PIRSF036492">
    <property type="entry name" value="ALDH"/>
    <property type="match status" value="1"/>
</dbReference>
<dbReference type="Gene3D" id="3.40.309.10">
    <property type="entry name" value="Aldehyde Dehydrogenase, Chain A, domain 2"/>
    <property type="match status" value="1"/>
</dbReference>
<keyword evidence="7" id="KW-0472">Membrane</keyword>
<keyword evidence="2 4" id="KW-0560">Oxidoreductase</keyword>
<evidence type="ECO:0000313" key="9">
    <source>
        <dbReference type="EMBL" id="KAK9687628.1"/>
    </source>
</evidence>